<keyword evidence="1" id="KW-0597">Phosphoprotein</keyword>
<dbReference type="RefSeq" id="WP_072283549.1">
    <property type="nucleotide sequence ID" value="NZ_CP015519.1"/>
</dbReference>
<evidence type="ECO:0000259" key="2">
    <source>
        <dbReference type="PROSITE" id="PS50110"/>
    </source>
</evidence>
<protein>
    <recommendedName>
        <fullName evidence="2">Response regulatory domain-containing protein</fullName>
    </recommendedName>
</protein>
<gene>
    <name evidence="3" type="ORF">A7E78_06895</name>
</gene>
<dbReference type="SUPFAM" id="SSF52172">
    <property type="entry name" value="CheY-like"/>
    <property type="match status" value="1"/>
</dbReference>
<proteinExistence type="predicted"/>
<dbReference type="STRING" id="1842532.A7E78_06895"/>
<dbReference type="Gene3D" id="3.40.50.2300">
    <property type="match status" value="1"/>
</dbReference>
<dbReference type="InterPro" id="IPR001789">
    <property type="entry name" value="Sig_transdc_resp-reg_receiver"/>
</dbReference>
<feature type="domain" description="Response regulatory" evidence="2">
    <location>
        <begin position="4"/>
        <end position="128"/>
    </location>
</feature>
<reference evidence="3 4" key="1">
    <citation type="journal article" date="2017" name="Genome Announc.">
        <title>Complete Genome Sequences of Two Acetylene-Fermenting Pelobacter acetylenicus Strains.</title>
        <authorList>
            <person name="Sutton J.M."/>
            <person name="Baesman S.M."/>
            <person name="Fierst J.L."/>
            <person name="Poret-Peterson A.T."/>
            <person name="Oremland R.S."/>
            <person name="Dunlap D.S."/>
            <person name="Akob D.M."/>
        </authorList>
    </citation>
    <scope>NUCLEOTIDE SEQUENCE [LARGE SCALE GENOMIC DNA]</scope>
    <source>
        <strain evidence="3 4">SFB93</strain>
    </source>
</reference>
<feature type="modified residue" description="4-aspartylphosphate" evidence="1">
    <location>
        <position position="61"/>
    </location>
</feature>
<evidence type="ECO:0000256" key="1">
    <source>
        <dbReference type="PROSITE-ProRule" id="PRU00169"/>
    </source>
</evidence>
<evidence type="ECO:0000313" key="3">
    <source>
        <dbReference type="EMBL" id="APG27585.1"/>
    </source>
</evidence>
<keyword evidence="4" id="KW-1185">Reference proteome</keyword>
<accession>A0A1L3GNX7</accession>
<sequence length="134" mass="15176">MKKKAVVVDDDDYCRYSLSSFLRKNGYEVTCFDSGIYCELHKGSQSMCSKEEPCGHFFLTDNRMPGIDGLMLIARQNNGACKVPIEMKAVLSGAFTTDELAQAEKLGCKIFQKPYDFDEISKWLDQQEEIIPPD</sequence>
<name>A0A1L3GNX7_9BACT</name>
<dbReference type="EMBL" id="CP015519">
    <property type="protein sequence ID" value="APG27585.1"/>
    <property type="molecule type" value="Genomic_DNA"/>
</dbReference>
<dbReference type="AlphaFoldDB" id="A0A1L3GNX7"/>
<dbReference type="Pfam" id="PF00072">
    <property type="entry name" value="Response_reg"/>
    <property type="match status" value="1"/>
</dbReference>
<dbReference type="PROSITE" id="PS50110">
    <property type="entry name" value="RESPONSE_REGULATORY"/>
    <property type="match status" value="1"/>
</dbReference>
<dbReference type="Proteomes" id="UP000182517">
    <property type="component" value="Chromosome"/>
</dbReference>
<dbReference type="InterPro" id="IPR011006">
    <property type="entry name" value="CheY-like_superfamily"/>
</dbReference>
<dbReference type="CDD" id="cd00156">
    <property type="entry name" value="REC"/>
    <property type="match status" value="1"/>
</dbReference>
<dbReference type="GO" id="GO:0000160">
    <property type="term" value="P:phosphorelay signal transduction system"/>
    <property type="evidence" value="ECO:0007669"/>
    <property type="project" value="InterPro"/>
</dbReference>
<evidence type="ECO:0000313" key="4">
    <source>
        <dbReference type="Proteomes" id="UP000182517"/>
    </source>
</evidence>
<dbReference type="KEGG" id="pef:A7E78_06895"/>
<organism evidence="3 4">
    <name type="scientific">Syntrophotalea acetylenivorans</name>
    <dbReference type="NCBI Taxonomy" id="1842532"/>
    <lineage>
        <taxon>Bacteria</taxon>
        <taxon>Pseudomonadati</taxon>
        <taxon>Thermodesulfobacteriota</taxon>
        <taxon>Desulfuromonadia</taxon>
        <taxon>Desulfuromonadales</taxon>
        <taxon>Syntrophotaleaceae</taxon>
        <taxon>Syntrophotalea</taxon>
    </lineage>
</organism>
<dbReference type="OrthoDB" id="5387468at2"/>